<evidence type="ECO:0000256" key="1">
    <source>
        <dbReference type="SAM" id="MobiDB-lite"/>
    </source>
</evidence>
<feature type="region of interest" description="Disordered" evidence="1">
    <location>
        <begin position="74"/>
        <end position="101"/>
    </location>
</feature>
<dbReference type="AlphaFoldDB" id="A0A8S9UI12"/>
<dbReference type="EMBL" id="JAACNO010001742">
    <property type="protein sequence ID" value="KAF4138128.1"/>
    <property type="molecule type" value="Genomic_DNA"/>
</dbReference>
<gene>
    <name evidence="2" type="ORF">GN958_ATG12737</name>
</gene>
<comment type="caution">
    <text evidence="2">The sequence shown here is derived from an EMBL/GenBank/DDBJ whole genome shotgun (WGS) entry which is preliminary data.</text>
</comment>
<proteinExistence type="predicted"/>
<sequence>MKDVPKSKAKYSYYTCKHCTLAYSKDPDLDQPELLLACSYNYHIGPSWRAVEGSQATVVARAHDHLAGKRSANKRLGFSKVSPKHNTSKRASPRAKSHRRYSKLEKQKLERLLAEFQVDFLPDLFIERSRTKALLEY</sequence>
<feature type="compositionally biased region" description="Basic residues" evidence="1">
    <location>
        <begin position="82"/>
        <end position="101"/>
    </location>
</feature>
<name>A0A8S9UI12_PHYIN</name>
<evidence type="ECO:0000313" key="2">
    <source>
        <dbReference type="EMBL" id="KAF4138128.1"/>
    </source>
</evidence>
<protein>
    <submittedName>
        <fullName evidence="2">Uncharacterized protein</fullName>
    </submittedName>
</protein>
<reference evidence="2" key="1">
    <citation type="submission" date="2020-03" db="EMBL/GenBank/DDBJ databases">
        <title>Hybrid Assembly of Korean Phytophthora infestans isolates.</title>
        <authorList>
            <person name="Prokchorchik M."/>
            <person name="Lee Y."/>
            <person name="Seo J."/>
            <person name="Cho J.-H."/>
            <person name="Park Y.-E."/>
            <person name="Jang D.-C."/>
            <person name="Im J.-S."/>
            <person name="Choi J.-G."/>
            <person name="Park H.-J."/>
            <person name="Lee G.-B."/>
            <person name="Lee Y.-G."/>
            <person name="Hong S.-Y."/>
            <person name="Cho K."/>
            <person name="Sohn K.H."/>
        </authorList>
    </citation>
    <scope>NUCLEOTIDE SEQUENCE</scope>
    <source>
        <strain evidence="2">KR_2_A2</strain>
    </source>
</reference>
<dbReference type="Proteomes" id="UP000704712">
    <property type="component" value="Unassembled WGS sequence"/>
</dbReference>
<organism evidence="2 3">
    <name type="scientific">Phytophthora infestans</name>
    <name type="common">Potato late blight agent</name>
    <name type="synonym">Botrytis infestans</name>
    <dbReference type="NCBI Taxonomy" id="4787"/>
    <lineage>
        <taxon>Eukaryota</taxon>
        <taxon>Sar</taxon>
        <taxon>Stramenopiles</taxon>
        <taxon>Oomycota</taxon>
        <taxon>Peronosporomycetes</taxon>
        <taxon>Peronosporales</taxon>
        <taxon>Peronosporaceae</taxon>
        <taxon>Phytophthora</taxon>
    </lineage>
</organism>
<accession>A0A8S9UI12</accession>
<evidence type="ECO:0000313" key="3">
    <source>
        <dbReference type="Proteomes" id="UP000704712"/>
    </source>
</evidence>